<dbReference type="InterPro" id="IPR038718">
    <property type="entry name" value="SNF2-like_sf"/>
</dbReference>
<dbReference type="GO" id="GO:0004386">
    <property type="term" value="F:helicase activity"/>
    <property type="evidence" value="ECO:0007669"/>
    <property type="project" value="UniProtKB-KW"/>
</dbReference>
<dbReference type="InterPro" id="IPR057342">
    <property type="entry name" value="DEXDc_RapA"/>
</dbReference>
<evidence type="ECO:0000256" key="1">
    <source>
        <dbReference type="ARBA" id="ARBA00022741"/>
    </source>
</evidence>
<keyword evidence="8" id="KW-1185">Reference proteome</keyword>
<dbReference type="RefSeq" id="WP_080810436.1">
    <property type="nucleotide sequence ID" value="NZ_CP021983.2"/>
</dbReference>
<evidence type="ECO:0000256" key="2">
    <source>
        <dbReference type="ARBA" id="ARBA00022801"/>
    </source>
</evidence>
<dbReference type="PANTHER" id="PTHR45766:SF6">
    <property type="entry name" value="SWI_SNF-RELATED MATRIX-ASSOCIATED ACTIN-DEPENDENT REGULATOR OF CHROMATIN SUBFAMILY A-LIKE PROTEIN 1"/>
    <property type="match status" value="1"/>
</dbReference>
<dbReference type="GO" id="GO:0005524">
    <property type="term" value="F:ATP binding"/>
    <property type="evidence" value="ECO:0007669"/>
    <property type="project" value="UniProtKB-KW"/>
</dbReference>
<keyword evidence="3 7" id="KW-0347">Helicase</keyword>
<keyword evidence="2" id="KW-0378">Hydrolase</keyword>
<organism evidence="7 8">
    <name type="scientific">Halomicronema hongdechloris C2206</name>
    <dbReference type="NCBI Taxonomy" id="1641165"/>
    <lineage>
        <taxon>Bacteria</taxon>
        <taxon>Bacillati</taxon>
        <taxon>Cyanobacteriota</taxon>
        <taxon>Cyanophyceae</taxon>
        <taxon>Nodosilineales</taxon>
        <taxon>Nodosilineaceae</taxon>
        <taxon>Halomicronema</taxon>
    </lineage>
</organism>
<dbReference type="InterPro" id="IPR049730">
    <property type="entry name" value="SNF2/RAD54-like_C"/>
</dbReference>
<dbReference type="PANTHER" id="PTHR45766">
    <property type="entry name" value="DNA ANNEALING HELICASE AND ENDONUCLEASE ZRANB3 FAMILY MEMBER"/>
    <property type="match status" value="1"/>
</dbReference>
<dbReference type="Proteomes" id="UP000191901">
    <property type="component" value="Chromosome"/>
</dbReference>
<evidence type="ECO:0000259" key="6">
    <source>
        <dbReference type="PROSITE" id="PS51194"/>
    </source>
</evidence>
<evidence type="ECO:0000313" key="7">
    <source>
        <dbReference type="EMBL" id="ASC70356.1"/>
    </source>
</evidence>
<feature type="domain" description="Helicase C-terminal" evidence="6">
    <location>
        <begin position="480"/>
        <end position="642"/>
    </location>
</feature>
<dbReference type="SMART" id="SM00487">
    <property type="entry name" value="DEXDc"/>
    <property type="match status" value="1"/>
</dbReference>
<dbReference type="GO" id="GO:0016787">
    <property type="term" value="F:hydrolase activity"/>
    <property type="evidence" value="ECO:0007669"/>
    <property type="project" value="UniProtKB-KW"/>
</dbReference>
<evidence type="ECO:0000259" key="5">
    <source>
        <dbReference type="PROSITE" id="PS51192"/>
    </source>
</evidence>
<sequence length="958" mass="107630">MTFAVGSLVKARDREWVVLPESTEEMLILRPLGGTEDEVTGIFLPLEPVEPAQFELPDPKKLGDYRSCRMLRDAVRLGFRSSAGPFRSFAKLAVEPRPYQLVPLLMALKLEPVRLLIADDVGIGKTVEACLVAKELMDRGEVDRLAVLCPPHLAEQWQSELKGKFHIDAELVLPSTATRLERNCRLGQSLFDLYAYVIVSTDFIKSEHRRDEFLRTCPELVIVDEAHTCAFAGEGRGGKHQRHQLIKGLADAPDRHLILVTATPHSGKEAAFRSLLALLNPDFADLPDELGGKENEPIRRQVAAHFVQRRRGDIRSYLDADTPFPERLEADETYSLSPEYKKLFDRILNYARETVQSPDANSRHRQRVRWWSALGLLRSLASSPAAAATTLRNRADTLDTETPEEADEVGRRTVMDLMDDDAKEGIDIVPGADISELEANSEVVNRGVEEAPLLTTRYSSTRLKQMAREAENLKGSKDAKLQKIITLVKDFLKNGFQPIIFCRFIPTAEYVAEELRSSLRNVEVVAVTGTLPPAEREERVEQLAESPQRVLVCTDCLSEGINLQAYFNAVIHYDLSWNPTRHEQREGRVDRYGQPQDKVRVLTYYGVDNQIDGIVLDVLIRKHRSIRSSLGISVPVPVDTDQVVEAIFEGLLLREQSSNVSDQLSLFDQDFFKPQKDQFFSQWEAASEREKRSRTMFAQETIKVEDVVRELQAIRSAIGSSVDVASFTEAAFKVHQAVVSETPTKALAFDLSEAPQALKDAIGGQESFQARFELPIQDGQLYLNRTHPIVEGLATHVMDTALDPMVDSVARRCGVIRTNQVSRRTTLLLTRFRFHIIAKQGDEENPLLAEDCQILAFTGSPEKAEWLEPGQAEKLLTATPDGNISADQATTFLQKVIDQFDHLSPHLETVAQQRGNDLLEAHRRVRSAAKLKGVRYRVEPQLPPDVLGIYMFMPVPKT</sequence>
<dbReference type="SUPFAM" id="SSF52540">
    <property type="entry name" value="P-loop containing nucleoside triphosphate hydrolases"/>
    <property type="match status" value="1"/>
</dbReference>
<feature type="domain" description="Helicase ATP-binding" evidence="5">
    <location>
        <begin position="106"/>
        <end position="282"/>
    </location>
</feature>
<keyword evidence="4" id="KW-0067">ATP-binding</keyword>
<evidence type="ECO:0000256" key="4">
    <source>
        <dbReference type="ARBA" id="ARBA00022840"/>
    </source>
</evidence>
<dbReference type="STRING" id="1641165.XM38_14395"/>
<proteinExistence type="predicted"/>
<dbReference type="OrthoDB" id="9814088at2"/>
<dbReference type="AlphaFoldDB" id="A0A1Z3HJB0"/>
<dbReference type="InterPro" id="IPR014001">
    <property type="entry name" value="Helicase_ATP-bd"/>
</dbReference>
<dbReference type="KEGG" id="hhg:XM38_012940"/>
<dbReference type="InterPro" id="IPR000330">
    <property type="entry name" value="SNF2_N"/>
</dbReference>
<dbReference type="InterPro" id="IPR001650">
    <property type="entry name" value="Helicase_C-like"/>
</dbReference>
<dbReference type="SMART" id="SM00490">
    <property type="entry name" value="HELICc"/>
    <property type="match status" value="1"/>
</dbReference>
<dbReference type="Pfam" id="PF00176">
    <property type="entry name" value="SNF2-rel_dom"/>
    <property type="match status" value="1"/>
</dbReference>
<dbReference type="CDD" id="cd18011">
    <property type="entry name" value="DEXDc_RapA"/>
    <property type="match status" value="1"/>
</dbReference>
<dbReference type="PROSITE" id="PS51192">
    <property type="entry name" value="HELICASE_ATP_BIND_1"/>
    <property type="match status" value="1"/>
</dbReference>
<reference evidence="7 8" key="1">
    <citation type="journal article" date="2016" name="Biochim. Biophys. Acta">
        <title>Characterization of red-shifted phycobilisomes isolated from the chlorophyll f-containing cyanobacterium Halomicronema hongdechloris.</title>
        <authorList>
            <person name="Li Y."/>
            <person name="Lin Y."/>
            <person name="Garvey C.J."/>
            <person name="Birch D."/>
            <person name="Corkery R.W."/>
            <person name="Loughlin P.C."/>
            <person name="Scheer H."/>
            <person name="Willows R.D."/>
            <person name="Chen M."/>
        </authorList>
    </citation>
    <scope>NUCLEOTIDE SEQUENCE [LARGE SCALE GENOMIC DNA]</scope>
    <source>
        <strain evidence="7 8">C2206</strain>
    </source>
</reference>
<dbReference type="CDD" id="cd18793">
    <property type="entry name" value="SF2_C_SNF"/>
    <property type="match status" value="1"/>
</dbReference>
<dbReference type="EMBL" id="CP021983">
    <property type="protein sequence ID" value="ASC70356.1"/>
    <property type="molecule type" value="Genomic_DNA"/>
</dbReference>
<dbReference type="Gene3D" id="3.40.50.300">
    <property type="entry name" value="P-loop containing nucleotide triphosphate hydrolases"/>
    <property type="match status" value="1"/>
</dbReference>
<keyword evidence="1" id="KW-0547">Nucleotide-binding</keyword>
<name>A0A1Z3HJB0_9CYAN</name>
<evidence type="ECO:0000256" key="3">
    <source>
        <dbReference type="ARBA" id="ARBA00022806"/>
    </source>
</evidence>
<dbReference type="InterPro" id="IPR027417">
    <property type="entry name" value="P-loop_NTPase"/>
</dbReference>
<dbReference type="PROSITE" id="PS51194">
    <property type="entry name" value="HELICASE_CTER"/>
    <property type="match status" value="1"/>
</dbReference>
<dbReference type="Pfam" id="PF00271">
    <property type="entry name" value="Helicase_C"/>
    <property type="match status" value="1"/>
</dbReference>
<gene>
    <name evidence="7" type="primary">hepA</name>
    <name evidence="7" type="ORF">XM38_012940</name>
</gene>
<dbReference type="Gene3D" id="3.40.50.10810">
    <property type="entry name" value="Tandem AAA-ATPase domain"/>
    <property type="match status" value="1"/>
</dbReference>
<accession>A0A1Z3HJB0</accession>
<evidence type="ECO:0000313" key="8">
    <source>
        <dbReference type="Proteomes" id="UP000191901"/>
    </source>
</evidence>
<protein>
    <submittedName>
        <fullName evidence="7">Superfamily II DNA or RNA helicase</fullName>
    </submittedName>
</protein>